<dbReference type="Proteomes" id="UP000800235">
    <property type="component" value="Unassembled WGS sequence"/>
</dbReference>
<feature type="transmembrane region" description="Helical" evidence="1">
    <location>
        <begin position="271"/>
        <end position="293"/>
    </location>
</feature>
<dbReference type="AlphaFoldDB" id="A0A9P4NS96"/>
<reference evidence="2" key="1">
    <citation type="journal article" date="2020" name="Stud. Mycol.">
        <title>101 Dothideomycetes genomes: a test case for predicting lifestyles and emergence of pathogens.</title>
        <authorList>
            <person name="Haridas S."/>
            <person name="Albert R."/>
            <person name="Binder M."/>
            <person name="Bloem J."/>
            <person name="Labutti K."/>
            <person name="Salamov A."/>
            <person name="Andreopoulos B."/>
            <person name="Baker S."/>
            <person name="Barry K."/>
            <person name="Bills G."/>
            <person name="Bluhm B."/>
            <person name="Cannon C."/>
            <person name="Castanera R."/>
            <person name="Culley D."/>
            <person name="Daum C."/>
            <person name="Ezra D."/>
            <person name="Gonzalez J."/>
            <person name="Henrissat B."/>
            <person name="Kuo A."/>
            <person name="Liang C."/>
            <person name="Lipzen A."/>
            <person name="Lutzoni F."/>
            <person name="Magnuson J."/>
            <person name="Mondo S."/>
            <person name="Nolan M."/>
            <person name="Ohm R."/>
            <person name="Pangilinan J."/>
            <person name="Park H.-J."/>
            <person name="Ramirez L."/>
            <person name="Alfaro M."/>
            <person name="Sun H."/>
            <person name="Tritt A."/>
            <person name="Yoshinaga Y."/>
            <person name="Zwiers L.-H."/>
            <person name="Turgeon B."/>
            <person name="Goodwin S."/>
            <person name="Spatafora J."/>
            <person name="Crous P."/>
            <person name="Grigoriev I."/>
        </authorList>
    </citation>
    <scope>NUCLEOTIDE SEQUENCE</scope>
    <source>
        <strain evidence="2">CBS 130266</strain>
    </source>
</reference>
<accession>A0A9P4NS96</accession>
<dbReference type="PANTHER" id="PTHR31410">
    <property type="entry name" value="TRANSMEMBRANE PROTEIN 246"/>
    <property type="match status" value="1"/>
</dbReference>
<dbReference type="InterPro" id="IPR029675">
    <property type="entry name" value="PGAP4"/>
</dbReference>
<evidence type="ECO:0000313" key="3">
    <source>
        <dbReference type="Proteomes" id="UP000800235"/>
    </source>
</evidence>
<name>A0A9P4NS96_9PEZI</name>
<keyword evidence="1" id="KW-0472">Membrane</keyword>
<sequence length="424" mass="48493">MGFLFAFWICLVSATITVWHRSTDNPTSWYFNPSIGYQSQYSNTRRQQADAFIRKAQFFIGDKYALRDGASPQASICIGVPTVARNGARYFRTTIGSLLEGLHPLERRRIFLISFIAHSDPTDHPAYSENWLAEVSDRVLTYSDNETMARMAELEGESEGYRQKALFDYRYLMQACVDTGLPYIGIIEDDVLALDGWFHRTMIALNKIADHSDLPNESKYLAYLRLFHTEAYLGWNVEEWQSYFVGSTFSLIIFLTILVTLRHSFPVLSPYLGNDIIGISCVVCFPLCVLLYFSSGRISIQPSKSTVQRMDNYGCCGQGLVYSRMRAQEIIPYYEQQKIGFADMITEQYAIEHRLSRWAVVPSVLQHMGHTSSKKVEDEVRVKDTEKKTIAEEIRSFSFEKHTPEVLRKEHDTASTPLGFLKAG</sequence>
<dbReference type="GO" id="GO:0000139">
    <property type="term" value="C:Golgi membrane"/>
    <property type="evidence" value="ECO:0007669"/>
    <property type="project" value="InterPro"/>
</dbReference>
<dbReference type="PANTHER" id="PTHR31410:SF1">
    <property type="entry name" value="POST-GPI ATTACHMENT TO PROTEINS FACTOR 4"/>
    <property type="match status" value="1"/>
</dbReference>
<proteinExistence type="predicted"/>
<comment type="caution">
    <text evidence="2">The sequence shown here is derived from an EMBL/GenBank/DDBJ whole genome shotgun (WGS) entry which is preliminary data.</text>
</comment>
<organism evidence="2 3">
    <name type="scientific">Tothia fuscella</name>
    <dbReference type="NCBI Taxonomy" id="1048955"/>
    <lineage>
        <taxon>Eukaryota</taxon>
        <taxon>Fungi</taxon>
        <taxon>Dikarya</taxon>
        <taxon>Ascomycota</taxon>
        <taxon>Pezizomycotina</taxon>
        <taxon>Dothideomycetes</taxon>
        <taxon>Pleosporomycetidae</taxon>
        <taxon>Venturiales</taxon>
        <taxon>Cylindrosympodiaceae</taxon>
        <taxon>Tothia</taxon>
    </lineage>
</organism>
<evidence type="ECO:0008006" key="4">
    <source>
        <dbReference type="Google" id="ProtNLM"/>
    </source>
</evidence>
<keyword evidence="1" id="KW-0812">Transmembrane</keyword>
<protein>
    <recommendedName>
        <fullName evidence="4">Integral membrane protein</fullName>
    </recommendedName>
</protein>
<evidence type="ECO:0000313" key="2">
    <source>
        <dbReference type="EMBL" id="KAF2430473.1"/>
    </source>
</evidence>
<dbReference type="CDD" id="cd22189">
    <property type="entry name" value="PGAP4-like_fungal"/>
    <property type="match status" value="1"/>
</dbReference>
<evidence type="ECO:0000256" key="1">
    <source>
        <dbReference type="SAM" id="Phobius"/>
    </source>
</evidence>
<gene>
    <name evidence="2" type="ORF">EJ08DRAFT_588850</name>
</gene>
<dbReference type="GO" id="GO:0016757">
    <property type="term" value="F:glycosyltransferase activity"/>
    <property type="evidence" value="ECO:0007669"/>
    <property type="project" value="InterPro"/>
</dbReference>
<dbReference type="OrthoDB" id="2016523at2759"/>
<dbReference type="GO" id="GO:0006506">
    <property type="term" value="P:GPI anchor biosynthetic process"/>
    <property type="evidence" value="ECO:0007669"/>
    <property type="project" value="InterPro"/>
</dbReference>
<dbReference type="EMBL" id="MU007038">
    <property type="protein sequence ID" value="KAF2430473.1"/>
    <property type="molecule type" value="Genomic_DNA"/>
</dbReference>
<feature type="transmembrane region" description="Helical" evidence="1">
    <location>
        <begin position="240"/>
        <end position="259"/>
    </location>
</feature>
<keyword evidence="1" id="KW-1133">Transmembrane helix</keyword>
<keyword evidence="3" id="KW-1185">Reference proteome</keyword>